<dbReference type="RefSeq" id="WP_265961019.1">
    <property type="nucleotide sequence ID" value="NZ_JAPEVI010000002.1"/>
</dbReference>
<dbReference type="PANTHER" id="PTHR39087:SF2">
    <property type="entry name" value="UPF0104 MEMBRANE PROTEIN MJ1595"/>
    <property type="match status" value="1"/>
</dbReference>
<dbReference type="PANTHER" id="PTHR39087">
    <property type="entry name" value="UPF0104 MEMBRANE PROTEIN MJ1595"/>
    <property type="match status" value="1"/>
</dbReference>
<feature type="transmembrane region" description="Helical" evidence="6">
    <location>
        <begin position="242"/>
        <end position="263"/>
    </location>
</feature>
<comment type="caution">
    <text evidence="7">The sequence shown here is derived from an EMBL/GenBank/DDBJ whole genome shotgun (WGS) entry which is preliminary data.</text>
</comment>
<comment type="subcellular location">
    <subcellularLocation>
        <location evidence="1">Cell membrane</location>
        <topology evidence="1">Multi-pass membrane protein</topology>
    </subcellularLocation>
</comment>
<evidence type="ECO:0000256" key="1">
    <source>
        <dbReference type="ARBA" id="ARBA00004651"/>
    </source>
</evidence>
<keyword evidence="4 6" id="KW-1133">Transmembrane helix</keyword>
<keyword evidence="3 6" id="KW-0812">Transmembrane</keyword>
<gene>
    <name evidence="7" type="ORF">ON753_02700</name>
</gene>
<feature type="transmembrane region" description="Helical" evidence="6">
    <location>
        <begin position="214"/>
        <end position="235"/>
    </location>
</feature>
<evidence type="ECO:0000256" key="3">
    <source>
        <dbReference type="ARBA" id="ARBA00022692"/>
    </source>
</evidence>
<evidence type="ECO:0000256" key="4">
    <source>
        <dbReference type="ARBA" id="ARBA00022989"/>
    </source>
</evidence>
<dbReference type="NCBIfam" id="TIGR00374">
    <property type="entry name" value="flippase-like domain"/>
    <property type="match status" value="1"/>
</dbReference>
<accession>A0ABT3QWV5</accession>
<dbReference type="Pfam" id="PF03706">
    <property type="entry name" value="LPG_synthase_TM"/>
    <property type="match status" value="1"/>
</dbReference>
<name>A0ABT3QWV5_9HYPH</name>
<dbReference type="InterPro" id="IPR022791">
    <property type="entry name" value="L-PG_synthase/AglD"/>
</dbReference>
<protein>
    <submittedName>
        <fullName evidence="7">Lysylphosphatidylglycerol synthase transmembrane domain-containing protein</fullName>
    </submittedName>
</protein>
<keyword evidence="5 6" id="KW-0472">Membrane</keyword>
<dbReference type="EMBL" id="JAPEVI010000002">
    <property type="protein sequence ID" value="MCX2721316.1"/>
    <property type="molecule type" value="Genomic_DNA"/>
</dbReference>
<evidence type="ECO:0000256" key="6">
    <source>
        <dbReference type="SAM" id="Phobius"/>
    </source>
</evidence>
<organism evidence="7 8">
    <name type="scientific">Roseibium salinum</name>
    <dbReference type="NCBI Taxonomy" id="1604349"/>
    <lineage>
        <taxon>Bacteria</taxon>
        <taxon>Pseudomonadati</taxon>
        <taxon>Pseudomonadota</taxon>
        <taxon>Alphaproteobacteria</taxon>
        <taxon>Hyphomicrobiales</taxon>
        <taxon>Stappiaceae</taxon>
        <taxon>Roseibium</taxon>
    </lineage>
</organism>
<evidence type="ECO:0000313" key="8">
    <source>
        <dbReference type="Proteomes" id="UP001300261"/>
    </source>
</evidence>
<feature type="transmembrane region" description="Helical" evidence="6">
    <location>
        <begin position="283"/>
        <end position="312"/>
    </location>
</feature>
<proteinExistence type="predicted"/>
<feature type="transmembrane region" description="Helical" evidence="6">
    <location>
        <begin position="17"/>
        <end position="33"/>
    </location>
</feature>
<reference evidence="7 8" key="1">
    <citation type="journal article" date="2016" name="Int. J. Syst. Evol. Microbiol.">
        <title>Labrenzia salina sp. nov., isolated from the rhizosphere of the halophyte Arthrocnemum macrostachyum.</title>
        <authorList>
            <person name="Camacho M."/>
            <person name="Redondo-Gomez S."/>
            <person name="Rodriguez-Llorente I."/>
            <person name="Rohde M."/>
            <person name="Sproer C."/>
            <person name="Schumann P."/>
            <person name="Klenk H.P."/>
            <person name="Montero-Calasanz M.D.C."/>
        </authorList>
    </citation>
    <scope>NUCLEOTIDE SEQUENCE [LARGE SCALE GENOMIC DNA]</scope>
    <source>
        <strain evidence="7 8">DSM 29163</strain>
    </source>
</reference>
<sequence length="338" mass="35256">MDADSSPVRYFRLGSKILPLGIVAAVLCLPLLFPTEIRETLRAIAMVDTGTVVVVLLLSLVNYALRCWRWLLLLGERSAAVPPLRHCAIYMAGFALTATPGKAGEAMRSLYLQPFGVSPRQSLAALYAERLLDLVVISMLAALVLTNAGAGAYMIAFAGLLVVMALTALQHPVVIGRLDRMALSLRQPRAAALLGTARDFLGAVRSMLNTRLAVIGTVLGLVAWGGEGVGTYLIAQSLGLEIGLALAIGIYAVAMLAGAFSFLPGGLGGAEVAMTTLLVYAGASVPVAIAVTMIVRLATLWFAVAIGLGAWFGLEVFRGPKQPGSVGVAQGESSHAST</sequence>
<evidence type="ECO:0000256" key="5">
    <source>
        <dbReference type="ARBA" id="ARBA00023136"/>
    </source>
</evidence>
<evidence type="ECO:0000256" key="2">
    <source>
        <dbReference type="ARBA" id="ARBA00022475"/>
    </source>
</evidence>
<dbReference type="Proteomes" id="UP001300261">
    <property type="component" value="Unassembled WGS sequence"/>
</dbReference>
<evidence type="ECO:0000313" key="7">
    <source>
        <dbReference type="EMBL" id="MCX2721316.1"/>
    </source>
</evidence>
<feature type="transmembrane region" description="Helical" evidence="6">
    <location>
        <begin position="45"/>
        <end position="63"/>
    </location>
</feature>
<keyword evidence="8" id="KW-1185">Reference proteome</keyword>
<keyword evidence="2" id="KW-1003">Cell membrane</keyword>
<feature type="transmembrane region" description="Helical" evidence="6">
    <location>
        <begin position="124"/>
        <end position="145"/>
    </location>
</feature>